<gene>
    <name evidence="3" type="ORF">KDU71_18410</name>
</gene>
<accession>A0A941F6T4</accession>
<protein>
    <submittedName>
        <fullName evidence="3">PorT family protein</fullName>
    </submittedName>
</protein>
<feature type="signal peptide" evidence="1">
    <location>
        <begin position="1"/>
        <end position="22"/>
    </location>
</feature>
<evidence type="ECO:0000256" key="1">
    <source>
        <dbReference type="SAM" id="SignalP"/>
    </source>
</evidence>
<name>A0A941F6T4_9BACT</name>
<organism evidence="3 4">
    <name type="scientific">Carboxylicivirga sediminis</name>
    <dbReference type="NCBI Taxonomy" id="2006564"/>
    <lineage>
        <taxon>Bacteria</taxon>
        <taxon>Pseudomonadati</taxon>
        <taxon>Bacteroidota</taxon>
        <taxon>Bacteroidia</taxon>
        <taxon>Marinilabiliales</taxon>
        <taxon>Marinilabiliaceae</taxon>
        <taxon>Carboxylicivirga</taxon>
    </lineage>
</organism>
<evidence type="ECO:0000259" key="2">
    <source>
        <dbReference type="Pfam" id="PF13568"/>
    </source>
</evidence>
<feature type="chain" id="PRO_5036945695" evidence="1">
    <location>
        <begin position="23"/>
        <end position="184"/>
    </location>
</feature>
<dbReference type="RefSeq" id="WP_212192574.1">
    <property type="nucleotide sequence ID" value="NZ_JAGTAR010000034.1"/>
</dbReference>
<dbReference type="EMBL" id="JAGTAR010000034">
    <property type="protein sequence ID" value="MBR8537549.1"/>
    <property type="molecule type" value="Genomic_DNA"/>
</dbReference>
<feature type="domain" description="Outer membrane protein beta-barrel" evidence="2">
    <location>
        <begin position="78"/>
        <end position="165"/>
    </location>
</feature>
<dbReference type="Proteomes" id="UP000679220">
    <property type="component" value="Unassembled WGS sequence"/>
</dbReference>
<dbReference type="Pfam" id="PF13568">
    <property type="entry name" value="OMP_b-brl_2"/>
    <property type="match status" value="1"/>
</dbReference>
<comment type="caution">
    <text evidence="3">The sequence shown here is derived from an EMBL/GenBank/DDBJ whole genome shotgun (WGS) entry which is preliminary data.</text>
</comment>
<evidence type="ECO:0000313" key="3">
    <source>
        <dbReference type="EMBL" id="MBR8537549.1"/>
    </source>
</evidence>
<sequence>MKRILIICLAIGMLSFGSNVKAEEGPDGRGIRAGYQNSFFKIDGDKAFDDPYNNFYVGYFNSSNIVPMLKWDSGIEYFQVGGKTGSAELKLHYLSVPLSLKLKLGPVYALGGVNGAVKLGGSSDFAEVGADVGDFSTLDAGAHLGVGFKFLMLGVEARYTWGLVNQTDADLKSEYLQIGAVLFF</sequence>
<dbReference type="InterPro" id="IPR025665">
    <property type="entry name" value="Beta-barrel_OMP_2"/>
</dbReference>
<dbReference type="AlphaFoldDB" id="A0A941F6T4"/>
<evidence type="ECO:0000313" key="4">
    <source>
        <dbReference type="Proteomes" id="UP000679220"/>
    </source>
</evidence>
<keyword evidence="4" id="KW-1185">Reference proteome</keyword>
<keyword evidence="1" id="KW-0732">Signal</keyword>
<reference evidence="3" key="2">
    <citation type="submission" date="2021-04" db="EMBL/GenBank/DDBJ databases">
        <authorList>
            <person name="Zhang T."/>
            <person name="Zhang Y."/>
            <person name="Lu D."/>
            <person name="Zuo D."/>
            <person name="Du Z."/>
        </authorList>
    </citation>
    <scope>NUCLEOTIDE SEQUENCE</scope>
    <source>
        <strain evidence="3">JR1</strain>
    </source>
</reference>
<proteinExistence type="predicted"/>
<reference evidence="3" key="1">
    <citation type="journal article" date="2018" name="Int. J. Syst. Evol. Microbiol.">
        <title>Carboxylicivirga sediminis sp. nov., isolated from coastal sediment.</title>
        <authorList>
            <person name="Wang F.Q."/>
            <person name="Ren L.H."/>
            <person name="Zou R.J."/>
            <person name="Sun Y.Z."/>
            <person name="Liu X.J."/>
            <person name="Jiang F."/>
            <person name="Liu L.J."/>
        </authorList>
    </citation>
    <scope>NUCLEOTIDE SEQUENCE</scope>
    <source>
        <strain evidence="3">JR1</strain>
    </source>
</reference>